<sequence length="480" mass="55345">MEEKQVEPMVDDDERKLWRNWTFLKHELRVEELTEGLFKAGRFNAETKEMILTVQPNTKFMKAEKFLSALIRSGIKGYKTFCKLMKTDPSNRYAEVMEKLGISDQDDMSDSVSQAETEDQRPISAKSSMSGGTGISSKDGETGEKKIKPSVPDILRQLPGPTNECGTTTPNLLTTPTSLIRQASVTSTPNNDTASAVYAVRTALESGETTNTVADLTALEKELVRIAPTIADLFQRITKSKDEQPNASSVEELNKLKEENERLRRTNRTLIEKLNIFQQQIINLQLENKKLRANDKCDQKSKEELNKRNQELENLRKKFEVQQQELERKEVELNTQLLKIHEIEEENERQKIQIMKLEVLHDESVDDRKEQQDQIEQLMKEKTHQQYQINTLTEKLSADEERLQKMEQRLLMLENIGSGSRASYWNNRSRDKNKRTTRVVSPPRSMPWMNGVLNRSHNANVKFNPPTPLNKPPQEKGWSF</sequence>
<evidence type="ECO:0000256" key="2">
    <source>
        <dbReference type="SAM" id="MobiDB-lite"/>
    </source>
</evidence>
<gene>
    <name evidence="3" type="ORF">MEDL_48226</name>
</gene>
<feature type="region of interest" description="Disordered" evidence="2">
    <location>
        <begin position="101"/>
        <end position="174"/>
    </location>
</feature>
<dbReference type="InterPro" id="IPR011029">
    <property type="entry name" value="DEATH-like_dom_sf"/>
</dbReference>
<evidence type="ECO:0008006" key="5">
    <source>
        <dbReference type="Google" id="ProtNLM"/>
    </source>
</evidence>
<dbReference type="EMBL" id="CAJPWZ010002323">
    <property type="protein sequence ID" value="CAG2235592.1"/>
    <property type="molecule type" value="Genomic_DNA"/>
</dbReference>
<feature type="region of interest" description="Disordered" evidence="2">
    <location>
        <begin position="422"/>
        <end position="480"/>
    </location>
</feature>
<organism evidence="3 4">
    <name type="scientific">Mytilus edulis</name>
    <name type="common">Blue mussel</name>
    <dbReference type="NCBI Taxonomy" id="6550"/>
    <lineage>
        <taxon>Eukaryota</taxon>
        <taxon>Metazoa</taxon>
        <taxon>Spiralia</taxon>
        <taxon>Lophotrochozoa</taxon>
        <taxon>Mollusca</taxon>
        <taxon>Bivalvia</taxon>
        <taxon>Autobranchia</taxon>
        <taxon>Pteriomorphia</taxon>
        <taxon>Mytilida</taxon>
        <taxon>Mytiloidea</taxon>
        <taxon>Mytilidae</taxon>
        <taxon>Mytilinae</taxon>
        <taxon>Mytilus</taxon>
    </lineage>
</organism>
<evidence type="ECO:0000313" key="4">
    <source>
        <dbReference type="Proteomes" id="UP000683360"/>
    </source>
</evidence>
<accession>A0A8S3U0N6</accession>
<dbReference type="CDD" id="cd01671">
    <property type="entry name" value="CARD"/>
    <property type="match status" value="1"/>
</dbReference>
<proteinExistence type="predicted"/>
<feature type="coiled-coil region" evidence="1">
    <location>
        <begin position="246"/>
        <end position="416"/>
    </location>
</feature>
<dbReference type="OrthoDB" id="6162196at2759"/>
<evidence type="ECO:0000256" key="1">
    <source>
        <dbReference type="SAM" id="Coils"/>
    </source>
</evidence>
<dbReference type="AlphaFoldDB" id="A0A8S3U0N6"/>
<keyword evidence="4" id="KW-1185">Reference proteome</keyword>
<dbReference type="SUPFAM" id="SSF47986">
    <property type="entry name" value="DEATH domain"/>
    <property type="match status" value="1"/>
</dbReference>
<evidence type="ECO:0000313" key="3">
    <source>
        <dbReference type="EMBL" id="CAG2235592.1"/>
    </source>
</evidence>
<keyword evidence="1" id="KW-0175">Coiled coil</keyword>
<name>A0A8S3U0N6_MYTED</name>
<protein>
    <recommendedName>
        <fullName evidence="5">CARD domain-containing protein</fullName>
    </recommendedName>
</protein>
<reference evidence="3" key="1">
    <citation type="submission" date="2021-03" db="EMBL/GenBank/DDBJ databases">
        <authorList>
            <person name="Bekaert M."/>
        </authorList>
    </citation>
    <scope>NUCLEOTIDE SEQUENCE</scope>
</reference>
<feature type="compositionally biased region" description="Basic and acidic residues" evidence="2">
    <location>
        <begin position="138"/>
        <end position="147"/>
    </location>
</feature>
<dbReference type="Proteomes" id="UP000683360">
    <property type="component" value="Unassembled WGS sequence"/>
</dbReference>
<comment type="caution">
    <text evidence="3">The sequence shown here is derived from an EMBL/GenBank/DDBJ whole genome shotgun (WGS) entry which is preliminary data.</text>
</comment>
<dbReference type="Gene3D" id="1.10.533.10">
    <property type="entry name" value="Death Domain, Fas"/>
    <property type="match status" value="1"/>
</dbReference>